<feature type="region of interest" description="Disordered" evidence="1">
    <location>
        <begin position="1"/>
        <end position="238"/>
    </location>
</feature>
<feature type="compositionally biased region" description="Low complexity" evidence="1">
    <location>
        <begin position="289"/>
        <end position="302"/>
    </location>
</feature>
<dbReference type="Gramene" id="GBG63578">
    <property type="protein sequence ID" value="GBG63578"/>
    <property type="gene ID" value="CBR_g38644"/>
</dbReference>
<protein>
    <submittedName>
        <fullName evidence="2">Uncharacterized protein</fullName>
    </submittedName>
</protein>
<feature type="compositionally biased region" description="Basic and acidic residues" evidence="1">
    <location>
        <begin position="56"/>
        <end position="86"/>
    </location>
</feature>
<feature type="compositionally biased region" description="Basic and acidic residues" evidence="1">
    <location>
        <begin position="16"/>
        <end position="31"/>
    </location>
</feature>
<evidence type="ECO:0000313" key="2">
    <source>
        <dbReference type="EMBL" id="GBG63578.1"/>
    </source>
</evidence>
<keyword evidence="3" id="KW-1185">Reference proteome</keyword>
<feature type="compositionally biased region" description="Low complexity" evidence="1">
    <location>
        <begin position="313"/>
        <end position="324"/>
    </location>
</feature>
<reference evidence="2 3" key="1">
    <citation type="journal article" date="2018" name="Cell">
        <title>The Chara Genome: Secondary Complexity and Implications for Plant Terrestrialization.</title>
        <authorList>
            <person name="Nishiyama T."/>
            <person name="Sakayama H."/>
            <person name="Vries J.D."/>
            <person name="Buschmann H."/>
            <person name="Saint-Marcoux D."/>
            <person name="Ullrich K.K."/>
            <person name="Haas F.B."/>
            <person name="Vanderstraeten L."/>
            <person name="Becker D."/>
            <person name="Lang D."/>
            <person name="Vosolsobe S."/>
            <person name="Rombauts S."/>
            <person name="Wilhelmsson P.K.I."/>
            <person name="Janitza P."/>
            <person name="Kern R."/>
            <person name="Heyl A."/>
            <person name="Rumpler F."/>
            <person name="Villalobos L.I.A.C."/>
            <person name="Clay J.M."/>
            <person name="Skokan R."/>
            <person name="Toyoda A."/>
            <person name="Suzuki Y."/>
            <person name="Kagoshima H."/>
            <person name="Schijlen E."/>
            <person name="Tajeshwar N."/>
            <person name="Catarino B."/>
            <person name="Hetherington A.J."/>
            <person name="Saltykova A."/>
            <person name="Bonnot C."/>
            <person name="Breuninger H."/>
            <person name="Symeonidi A."/>
            <person name="Radhakrishnan G.V."/>
            <person name="Van Nieuwerburgh F."/>
            <person name="Deforce D."/>
            <person name="Chang C."/>
            <person name="Karol K.G."/>
            <person name="Hedrich R."/>
            <person name="Ulvskov P."/>
            <person name="Glockner G."/>
            <person name="Delwiche C.F."/>
            <person name="Petrasek J."/>
            <person name="Van de Peer Y."/>
            <person name="Friml J."/>
            <person name="Beilby M."/>
            <person name="Dolan L."/>
            <person name="Kohara Y."/>
            <person name="Sugano S."/>
            <person name="Fujiyama A."/>
            <person name="Delaux P.-M."/>
            <person name="Quint M."/>
            <person name="TheiBen G."/>
            <person name="Hagemann M."/>
            <person name="Harholt J."/>
            <person name="Dunand C."/>
            <person name="Zachgo S."/>
            <person name="Langdale J."/>
            <person name="Maumus F."/>
            <person name="Straeten D.V.D."/>
            <person name="Gould S.B."/>
            <person name="Rensing S.A."/>
        </authorList>
    </citation>
    <scope>NUCLEOTIDE SEQUENCE [LARGE SCALE GENOMIC DNA]</scope>
    <source>
        <strain evidence="2 3">S276</strain>
    </source>
</reference>
<feature type="compositionally biased region" description="Low complexity" evidence="1">
    <location>
        <begin position="257"/>
        <end position="282"/>
    </location>
</feature>
<evidence type="ECO:0000256" key="1">
    <source>
        <dbReference type="SAM" id="MobiDB-lite"/>
    </source>
</evidence>
<proteinExistence type="predicted"/>
<feature type="compositionally biased region" description="Basic and acidic residues" evidence="1">
    <location>
        <begin position="184"/>
        <end position="201"/>
    </location>
</feature>
<organism evidence="2 3">
    <name type="scientific">Chara braunii</name>
    <name type="common">Braun's stonewort</name>
    <dbReference type="NCBI Taxonomy" id="69332"/>
    <lineage>
        <taxon>Eukaryota</taxon>
        <taxon>Viridiplantae</taxon>
        <taxon>Streptophyta</taxon>
        <taxon>Charophyceae</taxon>
        <taxon>Charales</taxon>
        <taxon>Characeae</taxon>
        <taxon>Chara</taxon>
    </lineage>
</organism>
<feature type="compositionally biased region" description="Basic residues" evidence="1">
    <location>
        <begin position="147"/>
        <end position="163"/>
    </location>
</feature>
<name>A0A388K0L2_CHABU</name>
<sequence length="332" mass="35405">MREDKEAEVESNAAAQEREGEIGDGLSKGKGEMGFMGDGVSKRKGDCEMGLMGEGETEREGEMGDGVSKRESEIMGDGLIEREGKLGDGLSGGAGRESNLRQSDGKESARNYSAASLIRREASSCTPVKRTLGEMNKGPDPEQEPKMRRKRASTARTRGRKRGCPQSGHGVKVGRRRMLLPSAAHDEDKLCSLSSDGREDDTQPPPCTVNGEGEYGNRGELTSTSKKPSPPPPASPGMCKTYCGDIICDYTVVGSRGDNSDSSGDNHRNNNNVNSNCNNSNRINHKHGSGTITNNSGNTNGSDGVGSGEDDNISSSDNKNNNSNNKDEDNNR</sequence>
<comment type="caution">
    <text evidence="2">The sequence shown here is derived from an EMBL/GenBank/DDBJ whole genome shotgun (WGS) entry which is preliminary data.</text>
</comment>
<feature type="region of interest" description="Disordered" evidence="1">
    <location>
        <begin position="257"/>
        <end position="332"/>
    </location>
</feature>
<dbReference type="Proteomes" id="UP000265515">
    <property type="component" value="Unassembled WGS sequence"/>
</dbReference>
<dbReference type="AlphaFoldDB" id="A0A388K0L2"/>
<feature type="compositionally biased region" description="Basic and acidic residues" evidence="1">
    <location>
        <begin position="137"/>
        <end position="146"/>
    </location>
</feature>
<accession>A0A388K0L2</accession>
<gene>
    <name evidence="2" type="ORF">CBR_g38644</name>
</gene>
<evidence type="ECO:0000313" key="3">
    <source>
        <dbReference type="Proteomes" id="UP000265515"/>
    </source>
</evidence>
<dbReference type="EMBL" id="BFEA01000040">
    <property type="protein sequence ID" value="GBG63578.1"/>
    <property type="molecule type" value="Genomic_DNA"/>
</dbReference>